<dbReference type="AlphaFoldDB" id="A0A4C1TYD3"/>
<keyword evidence="2" id="KW-1185">Reference proteome</keyword>
<proteinExistence type="predicted"/>
<comment type="caution">
    <text evidence="1">The sequence shown here is derived from an EMBL/GenBank/DDBJ whole genome shotgun (WGS) entry which is preliminary data.</text>
</comment>
<accession>A0A4C1TYD3</accession>
<evidence type="ECO:0000313" key="1">
    <source>
        <dbReference type="EMBL" id="GBP18928.1"/>
    </source>
</evidence>
<dbReference type="EMBL" id="BGZK01000102">
    <property type="protein sequence ID" value="GBP18928.1"/>
    <property type="molecule type" value="Genomic_DNA"/>
</dbReference>
<protein>
    <submittedName>
        <fullName evidence="1">Uncharacterized protein</fullName>
    </submittedName>
</protein>
<reference evidence="1 2" key="1">
    <citation type="journal article" date="2019" name="Commun. Biol.">
        <title>The bagworm genome reveals a unique fibroin gene that provides high tensile strength.</title>
        <authorList>
            <person name="Kono N."/>
            <person name="Nakamura H."/>
            <person name="Ohtoshi R."/>
            <person name="Tomita M."/>
            <person name="Numata K."/>
            <person name="Arakawa K."/>
        </authorList>
    </citation>
    <scope>NUCLEOTIDE SEQUENCE [LARGE SCALE GENOMIC DNA]</scope>
</reference>
<name>A0A4C1TYD3_EUMVA</name>
<sequence length="124" mass="13924">MTKANSGSRRCWDVHLHHCISHPCTGKIVCQIKLHFLTKVEPPCPPKCNGQEFRLVMVYLRANGETSGPASPPQSEIKRSCKSVRRSVHKYAYVEESFWNDVFGTLSVGRMMSICIGTQSADEL</sequence>
<dbReference type="Proteomes" id="UP000299102">
    <property type="component" value="Unassembled WGS sequence"/>
</dbReference>
<organism evidence="1 2">
    <name type="scientific">Eumeta variegata</name>
    <name type="common">Bagworm moth</name>
    <name type="synonym">Eumeta japonica</name>
    <dbReference type="NCBI Taxonomy" id="151549"/>
    <lineage>
        <taxon>Eukaryota</taxon>
        <taxon>Metazoa</taxon>
        <taxon>Ecdysozoa</taxon>
        <taxon>Arthropoda</taxon>
        <taxon>Hexapoda</taxon>
        <taxon>Insecta</taxon>
        <taxon>Pterygota</taxon>
        <taxon>Neoptera</taxon>
        <taxon>Endopterygota</taxon>
        <taxon>Lepidoptera</taxon>
        <taxon>Glossata</taxon>
        <taxon>Ditrysia</taxon>
        <taxon>Tineoidea</taxon>
        <taxon>Psychidae</taxon>
        <taxon>Oiketicinae</taxon>
        <taxon>Eumeta</taxon>
    </lineage>
</organism>
<gene>
    <name evidence="1" type="ORF">EVAR_20460_1</name>
</gene>
<evidence type="ECO:0000313" key="2">
    <source>
        <dbReference type="Proteomes" id="UP000299102"/>
    </source>
</evidence>